<evidence type="ECO:0000313" key="1">
    <source>
        <dbReference type="EMBL" id="ELQ74313.1"/>
    </source>
</evidence>
<evidence type="ECO:0000313" key="2">
    <source>
        <dbReference type="Proteomes" id="UP000011185"/>
    </source>
</evidence>
<dbReference type="EMBL" id="JH994047">
    <property type="protein sequence ID" value="ELQ74313.1"/>
    <property type="molecule type" value="Genomic_DNA"/>
</dbReference>
<dbReference type="AlphaFoldDB" id="L7JS62"/>
<reference evidence="1 2" key="1">
    <citation type="journal article" date="2012" name="PLoS Pathog.">
        <title>The genome of the obligate intracellular parasite Trachipleistophora hominis: new insights into microsporidian genome dynamics and reductive evolution.</title>
        <authorList>
            <person name="Heinz E."/>
            <person name="Williams T.A."/>
            <person name="Nakjang S."/>
            <person name="Noel C.J."/>
            <person name="Swan D.C."/>
            <person name="Goldberg A.V."/>
            <person name="Harris S.R."/>
            <person name="Weinmaier T."/>
            <person name="Markert S."/>
            <person name="Becher D."/>
            <person name="Bernhardt J."/>
            <person name="Dagan T."/>
            <person name="Hacker C."/>
            <person name="Lucocq J.M."/>
            <person name="Schweder T."/>
            <person name="Rattei T."/>
            <person name="Hall N."/>
            <person name="Hirt R.P."/>
            <person name="Embley T.M."/>
        </authorList>
    </citation>
    <scope>NUCLEOTIDE SEQUENCE [LARGE SCALE GENOMIC DNA]</scope>
</reference>
<accession>L7JS62</accession>
<organism evidence="1 2">
    <name type="scientific">Trachipleistophora hominis</name>
    <name type="common">Microsporidian parasite</name>
    <dbReference type="NCBI Taxonomy" id="72359"/>
    <lineage>
        <taxon>Eukaryota</taxon>
        <taxon>Fungi</taxon>
        <taxon>Fungi incertae sedis</taxon>
        <taxon>Microsporidia</taxon>
        <taxon>Pleistophoridae</taxon>
        <taxon>Trachipleistophora</taxon>
    </lineage>
</organism>
<protein>
    <submittedName>
        <fullName evidence="1">Uncharacterized protein</fullName>
    </submittedName>
</protein>
<dbReference type="HOGENOM" id="CLU_1256892_0_0_1"/>
<proteinExistence type="predicted"/>
<dbReference type="OrthoDB" id="2195677at2759"/>
<dbReference type="OMA" id="IPKIIVM"/>
<keyword evidence="2" id="KW-1185">Reference proteome</keyword>
<dbReference type="VEuPathDB" id="MicrosporidiaDB:THOM_2756"/>
<gene>
    <name evidence="1" type="ORF">THOM_2756</name>
</gene>
<dbReference type="Proteomes" id="UP000011185">
    <property type="component" value="Unassembled WGS sequence"/>
</dbReference>
<dbReference type="InParanoid" id="L7JS62"/>
<name>L7JS62_TRAHO</name>
<sequence length="220" mass="25143">MPSPDKIKKLMSACNISQHEAEQLLQLSNDDVDLAITIYNQKKDEMYVGSGLAVNKPRRKHTIKTYKNGVLLDDRFIEMDAAELKKLRTMIEHGEFDARMVGGKDNEMAEFEVENYDVDYGNTEPVRETVDYSKAPCVGKRIIPKIIVMDKSDQSVSVNIRFVGQVREVRVSKDCQVKDLLKFLFKYTKTDLVLLSQGKTIKMNDRVIAYGNSDLQIENK</sequence>